<proteinExistence type="predicted"/>
<evidence type="ECO:0000313" key="1">
    <source>
        <dbReference type="EMBL" id="KAK3703059.1"/>
    </source>
</evidence>
<keyword evidence="2" id="KW-1185">Reference proteome</keyword>
<gene>
    <name evidence="1" type="ORF">LTR37_014670</name>
</gene>
<evidence type="ECO:0000313" key="2">
    <source>
        <dbReference type="Proteomes" id="UP001281147"/>
    </source>
</evidence>
<name>A0ACC3MSW4_9PEZI</name>
<sequence length="180" mass="20662">MKRPEQPLSVDKDKDISTTTSMESPTQQSPFLRLPVELRLIIYDYIFTDIAIAVRNRITCQGECYQSYRIKCPAMLRACRQIRAESSPSCLQYLHAWSMELEEEASRARDNLKALEDNFTTPTASFNYYTVGNPATFKAGLKAVKERKARIDDIRRRAACVSMAHESLELFLPMERGTVR</sequence>
<comment type="caution">
    <text evidence="1">The sequence shown here is derived from an EMBL/GenBank/DDBJ whole genome shotgun (WGS) entry which is preliminary data.</text>
</comment>
<organism evidence="1 2">
    <name type="scientific">Vermiconidia calcicola</name>
    <dbReference type="NCBI Taxonomy" id="1690605"/>
    <lineage>
        <taxon>Eukaryota</taxon>
        <taxon>Fungi</taxon>
        <taxon>Dikarya</taxon>
        <taxon>Ascomycota</taxon>
        <taxon>Pezizomycotina</taxon>
        <taxon>Dothideomycetes</taxon>
        <taxon>Dothideomycetidae</taxon>
        <taxon>Mycosphaerellales</taxon>
        <taxon>Extremaceae</taxon>
        <taxon>Vermiconidia</taxon>
    </lineage>
</organism>
<reference evidence="1" key="1">
    <citation type="submission" date="2023-07" db="EMBL/GenBank/DDBJ databases">
        <title>Black Yeasts Isolated from many extreme environments.</title>
        <authorList>
            <person name="Coleine C."/>
            <person name="Stajich J.E."/>
            <person name="Selbmann L."/>
        </authorList>
    </citation>
    <scope>NUCLEOTIDE SEQUENCE</scope>
    <source>
        <strain evidence="1">CCFEE 5714</strain>
    </source>
</reference>
<protein>
    <submittedName>
        <fullName evidence="1">Uncharacterized protein</fullName>
    </submittedName>
</protein>
<dbReference type="Proteomes" id="UP001281147">
    <property type="component" value="Unassembled WGS sequence"/>
</dbReference>
<accession>A0ACC3MSW4</accession>
<dbReference type="EMBL" id="JAUTXU010000156">
    <property type="protein sequence ID" value="KAK3703059.1"/>
    <property type="molecule type" value="Genomic_DNA"/>
</dbReference>